<evidence type="ECO:0000313" key="2">
    <source>
        <dbReference type="Proteomes" id="UP000199502"/>
    </source>
</evidence>
<sequence length="290" mass="30924">MLIMLGLAACLGFGAPEARAVDPAGGARLHAASQHATLERRVWDALGLEAMVPILREEAVREAETLEAEGLVAPGGIPWARTVAQIHAPDRLRRAFEESLGQGAALLDPALLDEALGFYETGPGGRLVQLEVSARQAMLEPEVEDAARARFAEADLAQAPRALLIRRLIDEADLLAPNVATGMNASVAFSQGFAEGGGFDMPPTMDELLAEAWGQEAQIEAEAEAWMQAFLMLAYSPLSDAEIEDYLSFASSRAGRALSDLLFAGFDTVFVQTSREMGLAAAMRDDGQSL</sequence>
<dbReference type="AlphaFoldDB" id="A0A1G5H343"/>
<accession>A0A1G5H343</accession>
<evidence type="ECO:0008006" key="3">
    <source>
        <dbReference type="Google" id="ProtNLM"/>
    </source>
</evidence>
<dbReference type="EMBL" id="FMVT01000006">
    <property type="protein sequence ID" value="SCY57328.1"/>
    <property type="molecule type" value="Genomic_DNA"/>
</dbReference>
<name>A0A1G5H343_9RHOB</name>
<evidence type="ECO:0000313" key="1">
    <source>
        <dbReference type="EMBL" id="SCY57328.1"/>
    </source>
</evidence>
<dbReference type="OrthoDB" id="7841298at2"/>
<organism evidence="1 2">
    <name type="scientific">Paracoccus tibetensis</name>
    <dbReference type="NCBI Taxonomy" id="336292"/>
    <lineage>
        <taxon>Bacteria</taxon>
        <taxon>Pseudomonadati</taxon>
        <taxon>Pseudomonadota</taxon>
        <taxon>Alphaproteobacteria</taxon>
        <taxon>Rhodobacterales</taxon>
        <taxon>Paracoccaceae</taxon>
        <taxon>Paracoccus</taxon>
    </lineage>
</organism>
<protein>
    <recommendedName>
        <fullName evidence="3">DUF2059 domain-containing protein</fullName>
    </recommendedName>
</protein>
<reference evidence="1 2" key="1">
    <citation type="submission" date="2016-10" db="EMBL/GenBank/DDBJ databases">
        <authorList>
            <person name="de Groot N.N."/>
        </authorList>
    </citation>
    <scope>NUCLEOTIDE SEQUENCE [LARGE SCALE GENOMIC DNA]</scope>
    <source>
        <strain evidence="1 2">CGMCC 1.8925</strain>
    </source>
</reference>
<dbReference type="Proteomes" id="UP000199502">
    <property type="component" value="Unassembled WGS sequence"/>
</dbReference>
<dbReference type="STRING" id="336292.SAMN05660710_01919"/>
<dbReference type="RefSeq" id="WP_090743140.1">
    <property type="nucleotide sequence ID" value="NZ_FMVT01000006.1"/>
</dbReference>
<keyword evidence="2" id="KW-1185">Reference proteome</keyword>
<gene>
    <name evidence="1" type="ORF">SAMN05660710_01919</name>
</gene>
<proteinExistence type="predicted"/>